<dbReference type="EMBL" id="MU150248">
    <property type="protein sequence ID" value="KAF9465251.1"/>
    <property type="molecule type" value="Genomic_DNA"/>
</dbReference>
<gene>
    <name evidence="3" type="ORF">BDZ94DRAFT_1254073</name>
</gene>
<sequence>MSCRTPRLSSLLMMLCLLPAPLLALRLHIPTLSSRLSVWVLSLSWIRDSGDPDSIELKATCPQGLLFDISTSVTVEPNTIISVEISPGNVTNLIFATVPCYLIAYANSSTKDLMTISSGFKAMNSTLKGIPNIVNFVDQDGTLTASGISSSHIPTASTTPTRAPEGPPILIGGILGGFGFLALILVLGFLYRRRKKASWTTIDSQKSLRIPAPSRNCAQYLIPYPMLHDENYKQPESKQDRIDRARREMEEAQRLRNAFQLDLEHQGNAITHDDSSVEGGLETARTLGLQAQIQHISLMIAALQAEIQRQAEENSGPPDYSSALGS</sequence>
<dbReference type="Proteomes" id="UP000807353">
    <property type="component" value="Unassembled WGS sequence"/>
</dbReference>
<keyword evidence="1" id="KW-0812">Transmembrane</keyword>
<keyword evidence="1" id="KW-1133">Transmembrane helix</keyword>
<evidence type="ECO:0000313" key="3">
    <source>
        <dbReference type="EMBL" id="KAF9465251.1"/>
    </source>
</evidence>
<comment type="caution">
    <text evidence="3">The sequence shown here is derived from an EMBL/GenBank/DDBJ whole genome shotgun (WGS) entry which is preliminary data.</text>
</comment>
<dbReference type="AlphaFoldDB" id="A0A9P5YBA1"/>
<keyword evidence="4" id="KW-1185">Reference proteome</keyword>
<protein>
    <submittedName>
        <fullName evidence="3">Uncharacterized protein</fullName>
    </submittedName>
</protein>
<keyword evidence="1" id="KW-0472">Membrane</keyword>
<organism evidence="3 4">
    <name type="scientific">Collybia nuda</name>
    <dbReference type="NCBI Taxonomy" id="64659"/>
    <lineage>
        <taxon>Eukaryota</taxon>
        <taxon>Fungi</taxon>
        <taxon>Dikarya</taxon>
        <taxon>Basidiomycota</taxon>
        <taxon>Agaricomycotina</taxon>
        <taxon>Agaricomycetes</taxon>
        <taxon>Agaricomycetidae</taxon>
        <taxon>Agaricales</taxon>
        <taxon>Tricholomatineae</taxon>
        <taxon>Clitocybaceae</taxon>
        <taxon>Collybia</taxon>
    </lineage>
</organism>
<evidence type="ECO:0000256" key="2">
    <source>
        <dbReference type="SAM" id="SignalP"/>
    </source>
</evidence>
<evidence type="ECO:0000313" key="4">
    <source>
        <dbReference type="Proteomes" id="UP000807353"/>
    </source>
</evidence>
<evidence type="ECO:0000256" key="1">
    <source>
        <dbReference type="SAM" id="Phobius"/>
    </source>
</evidence>
<feature type="chain" id="PRO_5040110390" evidence="2">
    <location>
        <begin position="25"/>
        <end position="326"/>
    </location>
</feature>
<keyword evidence="2" id="KW-0732">Signal</keyword>
<feature type="signal peptide" evidence="2">
    <location>
        <begin position="1"/>
        <end position="24"/>
    </location>
</feature>
<reference evidence="3" key="1">
    <citation type="submission" date="2020-11" db="EMBL/GenBank/DDBJ databases">
        <authorList>
            <consortium name="DOE Joint Genome Institute"/>
            <person name="Ahrendt S."/>
            <person name="Riley R."/>
            <person name="Andreopoulos W."/>
            <person name="Labutti K."/>
            <person name="Pangilinan J."/>
            <person name="Ruiz-Duenas F.J."/>
            <person name="Barrasa J.M."/>
            <person name="Sanchez-Garcia M."/>
            <person name="Camarero S."/>
            <person name="Miyauchi S."/>
            <person name="Serrano A."/>
            <person name="Linde D."/>
            <person name="Babiker R."/>
            <person name="Drula E."/>
            <person name="Ayuso-Fernandez I."/>
            <person name="Pacheco R."/>
            <person name="Padilla G."/>
            <person name="Ferreira P."/>
            <person name="Barriuso J."/>
            <person name="Kellner H."/>
            <person name="Castanera R."/>
            <person name="Alfaro M."/>
            <person name="Ramirez L."/>
            <person name="Pisabarro A.G."/>
            <person name="Kuo A."/>
            <person name="Tritt A."/>
            <person name="Lipzen A."/>
            <person name="He G."/>
            <person name="Yan M."/>
            <person name="Ng V."/>
            <person name="Cullen D."/>
            <person name="Martin F."/>
            <person name="Rosso M.-N."/>
            <person name="Henrissat B."/>
            <person name="Hibbett D."/>
            <person name="Martinez A.T."/>
            <person name="Grigoriev I.V."/>
        </authorList>
    </citation>
    <scope>NUCLEOTIDE SEQUENCE</scope>
    <source>
        <strain evidence="3">CBS 247.69</strain>
    </source>
</reference>
<accession>A0A9P5YBA1</accession>
<name>A0A9P5YBA1_9AGAR</name>
<feature type="transmembrane region" description="Helical" evidence="1">
    <location>
        <begin position="169"/>
        <end position="191"/>
    </location>
</feature>
<proteinExistence type="predicted"/>